<organism evidence="2 3">
    <name type="scientific">Oleiharenicola lentus</name>
    <dbReference type="NCBI Taxonomy" id="2508720"/>
    <lineage>
        <taxon>Bacteria</taxon>
        <taxon>Pseudomonadati</taxon>
        <taxon>Verrucomicrobiota</taxon>
        <taxon>Opitutia</taxon>
        <taxon>Opitutales</taxon>
        <taxon>Opitutaceae</taxon>
        <taxon>Oleiharenicola</taxon>
    </lineage>
</organism>
<evidence type="ECO:0000313" key="3">
    <source>
        <dbReference type="Proteomes" id="UP000290218"/>
    </source>
</evidence>
<gene>
    <name evidence="2" type="ORF">ESB00_03225</name>
</gene>
<dbReference type="PANTHER" id="PTHR34219">
    <property type="entry name" value="IRON-REGULATED INNER MEMBRANE PROTEIN-RELATED"/>
    <property type="match status" value="1"/>
</dbReference>
<proteinExistence type="predicted"/>
<name>A0A4Q1C803_9BACT</name>
<keyword evidence="3" id="KW-1185">Reference proteome</keyword>
<comment type="caution">
    <text evidence="2">The sequence shown here is derived from an EMBL/GenBank/DDBJ whole genome shotgun (WGS) entry which is preliminary data.</text>
</comment>
<protein>
    <submittedName>
        <fullName evidence="2">PepSY domain-containing protein</fullName>
    </submittedName>
</protein>
<dbReference type="OrthoDB" id="9816402at2"/>
<reference evidence="2 3" key="1">
    <citation type="submission" date="2019-01" db="EMBL/GenBank/DDBJ databases">
        <title>Lacunisphaera sp. strain TWA-58.</title>
        <authorList>
            <person name="Chen W.-M."/>
        </authorList>
    </citation>
    <scope>NUCLEOTIDE SEQUENCE [LARGE SCALE GENOMIC DNA]</scope>
    <source>
        <strain evidence="2 3">TWA-58</strain>
    </source>
</reference>
<feature type="transmembrane region" description="Helical" evidence="1">
    <location>
        <begin position="353"/>
        <end position="377"/>
    </location>
</feature>
<feature type="transmembrane region" description="Helical" evidence="1">
    <location>
        <begin position="145"/>
        <end position="166"/>
    </location>
</feature>
<sequence>MSTLRSVLFWLHLAAGVICGLVIAVLCFTGTALAFEKELIAWAERDARQVAAPVPGTPRLGVEELASRLRTAFPDAKPGNIVVSRDPLTAVAFTVSRTEGYHVNPYTGEVRQTASYAMGRFMQTMFEWHRYLGFSGEKSRPNGKLVTGIANIVFCFLAVSGLVLWWPRTLSWRALRPGIWFTQNTSARARDWNWHNVLGFWSAPVLIGLTLTAMPISFPWAAKLTYTLTGTPLPASGPQSSGAPPPAATVPAPAVGAKAVSRDVLLATVEREMPGWSSVSFRFAHRPDPAKPTAAIFTVREPGTWPRTAATTLQFDPFTGALLQRDGYADLSAARKVRAWTRFLHTGEALGPWAQAIAGLASLAGVVLAYTGVALACRRLLGRKPAKS</sequence>
<dbReference type="RefSeq" id="WP_129046287.1">
    <property type="nucleotide sequence ID" value="NZ_SDHX01000001.1"/>
</dbReference>
<dbReference type="PANTHER" id="PTHR34219:SF3">
    <property type="entry name" value="BLL7967 PROTEIN"/>
    <property type="match status" value="1"/>
</dbReference>
<accession>A0A4Q1C803</accession>
<dbReference type="AlphaFoldDB" id="A0A4Q1C803"/>
<keyword evidence="1" id="KW-0472">Membrane</keyword>
<feature type="transmembrane region" description="Helical" evidence="1">
    <location>
        <begin position="7"/>
        <end position="35"/>
    </location>
</feature>
<dbReference type="Proteomes" id="UP000290218">
    <property type="component" value="Unassembled WGS sequence"/>
</dbReference>
<keyword evidence="1" id="KW-1133">Transmembrane helix</keyword>
<dbReference type="InterPro" id="IPR005625">
    <property type="entry name" value="PepSY-ass_TM"/>
</dbReference>
<dbReference type="Pfam" id="PF03929">
    <property type="entry name" value="PepSY_TM"/>
    <property type="match status" value="1"/>
</dbReference>
<evidence type="ECO:0000256" key="1">
    <source>
        <dbReference type="SAM" id="Phobius"/>
    </source>
</evidence>
<evidence type="ECO:0000313" key="2">
    <source>
        <dbReference type="EMBL" id="RXK54922.1"/>
    </source>
</evidence>
<keyword evidence="1" id="KW-0812">Transmembrane</keyword>
<feature type="transmembrane region" description="Helical" evidence="1">
    <location>
        <begin position="198"/>
        <end position="218"/>
    </location>
</feature>
<dbReference type="EMBL" id="SDHX01000001">
    <property type="protein sequence ID" value="RXK54922.1"/>
    <property type="molecule type" value="Genomic_DNA"/>
</dbReference>